<feature type="region of interest" description="Disordered" evidence="1">
    <location>
        <begin position="181"/>
        <end position="207"/>
    </location>
</feature>
<dbReference type="WBParaSite" id="jg6372">
    <property type="protein sequence ID" value="jg6372"/>
    <property type="gene ID" value="jg6372"/>
</dbReference>
<reference evidence="4" key="1">
    <citation type="submission" date="2022-11" db="UniProtKB">
        <authorList>
            <consortium name="WormBaseParasite"/>
        </authorList>
    </citation>
    <scope>IDENTIFICATION</scope>
</reference>
<keyword evidence="2" id="KW-0732">Signal</keyword>
<sequence length="252" mass="27395">MPLYFPTLALVLLLILTRAGLALENWISPGGQHRSSCSTITRVAIIQEVHSGGASPIDSSSPQCSARPIVVEDYSHKGSNQRTLSFVQIARALRQLVGMGSSASSAASSSNTPEPDHENNVESLAEKLNHLFNKRPTRMSDMLRIIAIFGDATPDEKLQLVKTGVMKRLCLLIEESCNLEPTNRRQGSSSSSSSTESGYSKRGRSANLASGASTLRLTSADSTRGIGYDEALPNRDGILRGQWKREWLKKKL</sequence>
<evidence type="ECO:0000256" key="2">
    <source>
        <dbReference type="SAM" id="SignalP"/>
    </source>
</evidence>
<feature type="signal peptide" evidence="2">
    <location>
        <begin position="1"/>
        <end position="22"/>
    </location>
</feature>
<evidence type="ECO:0000313" key="3">
    <source>
        <dbReference type="Proteomes" id="UP000887574"/>
    </source>
</evidence>
<keyword evidence="3" id="KW-1185">Reference proteome</keyword>
<evidence type="ECO:0000313" key="4">
    <source>
        <dbReference type="WBParaSite" id="jg6372"/>
    </source>
</evidence>
<proteinExistence type="predicted"/>
<accession>A0A915EHF4</accession>
<feature type="chain" id="PRO_5037087653" evidence="2">
    <location>
        <begin position="23"/>
        <end position="252"/>
    </location>
</feature>
<dbReference type="AlphaFoldDB" id="A0A915EHF4"/>
<evidence type="ECO:0000256" key="1">
    <source>
        <dbReference type="SAM" id="MobiDB-lite"/>
    </source>
</evidence>
<protein>
    <submittedName>
        <fullName evidence="4">Uncharacterized protein</fullName>
    </submittedName>
</protein>
<dbReference type="Proteomes" id="UP000887574">
    <property type="component" value="Unplaced"/>
</dbReference>
<name>A0A915EHF4_9BILA</name>
<organism evidence="3 4">
    <name type="scientific">Ditylenchus dipsaci</name>
    <dbReference type="NCBI Taxonomy" id="166011"/>
    <lineage>
        <taxon>Eukaryota</taxon>
        <taxon>Metazoa</taxon>
        <taxon>Ecdysozoa</taxon>
        <taxon>Nematoda</taxon>
        <taxon>Chromadorea</taxon>
        <taxon>Rhabditida</taxon>
        <taxon>Tylenchina</taxon>
        <taxon>Tylenchomorpha</taxon>
        <taxon>Sphaerularioidea</taxon>
        <taxon>Anguinidae</taxon>
        <taxon>Anguininae</taxon>
        <taxon>Ditylenchus</taxon>
    </lineage>
</organism>